<sequence length="142" mass="16202">MAAGTGGFSKNVLNMKFMKQAEKRAEEQDEEQQESKLKDLSEWKTSNAEKLKQKAQAKPKVIAVGFTALNSLNNGPPVIGRRTFGETKKEEKKPEQEQEGKVNDLDKLWQKQKEERSEPKSGKRSKDEIPKKTQNKKRKSTN</sequence>
<dbReference type="EMBL" id="CAIF01000286">
    <property type="protein sequence ID" value="CCH46901.1"/>
    <property type="molecule type" value="Genomic_DNA"/>
</dbReference>
<dbReference type="HOGENOM" id="CLU_151464_0_0_1"/>
<keyword evidence="3" id="KW-1185">Reference proteome</keyword>
<dbReference type="Pfam" id="PF10175">
    <property type="entry name" value="MPP6"/>
    <property type="match status" value="1"/>
</dbReference>
<dbReference type="AlphaFoldDB" id="K0KUN1"/>
<accession>K0KUN1</accession>
<dbReference type="Proteomes" id="UP000009328">
    <property type="component" value="Unassembled WGS sequence"/>
</dbReference>
<comment type="caution">
    <text evidence="2">The sequence shown here is derived from an EMBL/GenBank/DDBJ whole genome shotgun (WGS) entry which is preliminary data.</text>
</comment>
<evidence type="ECO:0000313" key="2">
    <source>
        <dbReference type="EMBL" id="CCH46901.1"/>
    </source>
</evidence>
<proteinExistence type="predicted"/>
<dbReference type="STRING" id="1206466.K0KUN1"/>
<feature type="compositionally biased region" description="Basic residues" evidence="1">
    <location>
        <begin position="133"/>
        <end position="142"/>
    </location>
</feature>
<dbReference type="InParanoid" id="K0KUN1"/>
<feature type="region of interest" description="Disordered" evidence="1">
    <location>
        <begin position="19"/>
        <end position="142"/>
    </location>
</feature>
<feature type="compositionally biased region" description="Basic and acidic residues" evidence="1">
    <location>
        <begin position="83"/>
        <end position="131"/>
    </location>
</feature>
<gene>
    <name evidence="2" type="ORF">BN7_6506</name>
</gene>
<name>K0KUN1_WICCF</name>
<evidence type="ECO:0000313" key="3">
    <source>
        <dbReference type="Proteomes" id="UP000009328"/>
    </source>
</evidence>
<feature type="compositionally biased region" description="Basic and acidic residues" evidence="1">
    <location>
        <begin position="33"/>
        <end position="52"/>
    </location>
</feature>
<reference evidence="2 3" key="1">
    <citation type="journal article" date="2012" name="Eukaryot. Cell">
        <title>Draft genome sequence of Wickerhamomyces ciferrii NRRL Y-1031 F-60-10.</title>
        <authorList>
            <person name="Schneider J."/>
            <person name="Andrea H."/>
            <person name="Blom J."/>
            <person name="Jaenicke S."/>
            <person name="Ruckert C."/>
            <person name="Schorsch C."/>
            <person name="Szczepanowski R."/>
            <person name="Farwick M."/>
            <person name="Goesmann A."/>
            <person name="Puhler A."/>
            <person name="Schaffer S."/>
            <person name="Tauch A."/>
            <person name="Kohler T."/>
            <person name="Brinkrolf K."/>
        </authorList>
    </citation>
    <scope>NUCLEOTIDE SEQUENCE [LARGE SCALE GENOMIC DNA]</scope>
    <source>
        <strain evidence="3">ATCC 14091 / BCRC 22168 / CBS 111 / JCM 3599 / NBRC 0793 / NRRL Y-1031 F-60-10</strain>
    </source>
</reference>
<organism evidence="2 3">
    <name type="scientific">Wickerhamomyces ciferrii (strain ATCC 14091 / BCRC 22168 / CBS 111 / JCM 3599 / NBRC 0793 / NRRL Y-1031 F-60-10)</name>
    <name type="common">Yeast</name>
    <name type="synonym">Pichia ciferrii</name>
    <dbReference type="NCBI Taxonomy" id="1206466"/>
    <lineage>
        <taxon>Eukaryota</taxon>
        <taxon>Fungi</taxon>
        <taxon>Dikarya</taxon>
        <taxon>Ascomycota</taxon>
        <taxon>Saccharomycotina</taxon>
        <taxon>Saccharomycetes</taxon>
        <taxon>Phaffomycetales</taxon>
        <taxon>Wickerhamomycetaceae</taxon>
        <taxon>Wickerhamomyces</taxon>
    </lineage>
</organism>
<protein>
    <submittedName>
        <fullName evidence="2">Uncharacterized protein</fullName>
    </submittedName>
</protein>
<dbReference type="eggNOG" id="ENOG502SFE2">
    <property type="taxonomic scope" value="Eukaryota"/>
</dbReference>
<evidence type="ECO:0000256" key="1">
    <source>
        <dbReference type="SAM" id="MobiDB-lite"/>
    </source>
</evidence>